<accession>A0A8S2YUU9</accession>
<dbReference type="AlphaFoldDB" id="A0A8S2YUU9"/>
<comment type="caution">
    <text evidence="1">The sequence shown here is derived from an EMBL/GenBank/DDBJ whole genome shotgun (WGS) entry which is preliminary data.</text>
</comment>
<sequence>MTYNLDDSYPEPATYFDMNPFIIDLLKPPVVPFESKDKQADVVWIISNCH</sequence>
<proteinExistence type="predicted"/>
<organism evidence="1 2">
    <name type="scientific">Rotaria magnacalcarata</name>
    <dbReference type="NCBI Taxonomy" id="392030"/>
    <lineage>
        <taxon>Eukaryota</taxon>
        <taxon>Metazoa</taxon>
        <taxon>Spiralia</taxon>
        <taxon>Gnathifera</taxon>
        <taxon>Rotifera</taxon>
        <taxon>Eurotatoria</taxon>
        <taxon>Bdelloidea</taxon>
        <taxon>Philodinida</taxon>
        <taxon>Philodinidae</taxon>
        <taxon>Rotaria</taxon>
    </lineage>
</organism>
<name>A0A8S2YUU9_9BILA</name>
<protein>
    <submittedName>
        <fullName evidence="1">Uncharacterized protein</fullName>
    </submittedName>
</protein>
<dbReference type="Proteomes" id="UP000676336">
    <property type="component" value="Unassembled WGS sequence"/>
</dbReference>
<gene>
    <name evidence="1" type="ORF">SMN809_LOCUS38233</name>
</gene>
<evidence type="ECO:0000313" key="2">
    <source>
        <dbReference type="Proteomes" id="UP000676336"/>
    </source>
</evidence>
<feature type="non-terminal residue" evidence="1">
    <location>
        <position position="50"/>
    </location>
</feature>
<reference evidence="1" key="1">
    <citation type="submission" date="2021-02" db="EMBL/GenBank/DDBJ databases">
        <authorList>
            <person name="Nowell W R."/>
        </authorList>
    </citation>
    <scope>NUCLEOTIDE SEQUENCE</scope>
</reference>
<evidence type="ECO:0000313" key="1">
    <source>
        <dbReference type="EMBL" id="CAF4579971.1"/>
    </source>
</evidence>
<dbReference type="EMBL" id="CAJOBI010099269">
    <property type="protein sequence ID" value="CAF4579971.1"/>
    <property type="molecule type" value="Genomic_DNA"/>
</dbReference>